<dbReference type="Proteomes" id="UP000035642">
    <property type="component" value="Unassembled WGS sequence"/>
</dbReference>
<reference evidence="1" key="1">
    <citation type="submission" date="2012-09" db="EMBL/GenBank/DDBJ databases">
        <authorList>
            <person name="Martin A.A."/>
        </authorList>
    </citation>
    <scope>NUCLEOTIDE SEQUENCE</scope>
</reference>
<dbReference type="STRING" id="6313.A0A0K0DKP2"/>
<dbReference type="WBParaSite" id="ACAC_0001209101-mRNA-1">
    <property type="protein sequence ID" value="ACAC_0001209101-mRNA-1"/>
    <property type="gene ID" value="ACAC_0001209101"/>
</dbReference>
<proteinExistence type="predicted"/>
<evidence type="ECO:0000313" key="2">
    <source>
        <dbReference type="WBParaSite" id="ACAC_0001209101-mRNA-1"/>
    </source>
</evidence>
<reference evidence="2" key="2">
    <citation type="submission" date="2017-02" db="UniProtKB">
        <authorList>
            <consortium name="WormBaseParasite"/>
        </authorList>
    </citation>
    <scope>IDENTIFICATION</scope>
</reference>
<accession>A0A0K0DKP2</accession>
<evidence type="ECO:0000313" key="1">
    <source>
        <dbReference type="Proteomes" id="UP000035642"/>
    </source>
</evidence>
<dbReference type="AlphaFoldDB" id="A0A0K0DKP2"/>
<sequence>MSCHSSNSLVTTSDYSISEDDVYVFCRIASGPVDATKCQLSEGRHPAVESQIRCDRDPGFSEHEYSVEGFYTEISDLLMFKHNPESQKTCLERDDHVYYNLSSLREEKEACNYNNYPLLNVKALKKLNELLPKKKMHTKRTRPKPRSMDSQQSDISTMTVFSAGMVLHPFHLFQNDLINLMSTSVFHFIVTRLQILFTKGEKIKIIG</sequence>
<organism evidence="1 2">
    <name type="scientific">Angiostrongylus cantonensis</name>
    <name type="common">Rat lungworm</name>
    <dbReference type="NCBI Taxonomy" id="6313"/>
    <lineage>
        <taxon>Eukaryota</taxon>
        <taxon>Metazoa</taxon>
        <taxon>Ecdysozoa</taxon>
        <taxon>Nematoda</taxon>
        <taxon>Chromadorea</taxon>
        <taxon>Rhabditida</taxon>
        <taxon>Rhabditina</taxon>
        <taxon>Rhabditomorpha</taxon>
        <taxon>Strongyloidea</taxon>
        <taxon>Metastrongylidae</taxon>
        <taxon>Angiostrongylus</taxon>
    </lineage>
</organism>
<protein>
    <submittedName>
        <fullName evidence="2">TBCC domain-containing protein</fullName>
    </submittedName>
</protein>
<name>A0A0K0DKP2_ANGCA</name>
<keyword evidence="1" id="KW-1185">Reference proteome</keyword>